<evidence type="ECO:0000313" key="1">
    <source>
        <dbReference type="EMBL" id="RSL83539.1"/>
    </source>
</evidence>
<organism evidence="1 2">
    <name type="scientific">Fusarium ambrosium</name>
    <dbReference type="NCBI Taxonomy" id="131363"/>
    <lineage>
        <taxon>Eukaryota</taxon>
        <taxon>Fungi</taxon>
        <taxon>Dikarya</taxon>
        <taxon>Ascomycota</taxon>
        <taxon>Pezizomycotina</taxon>
        <taxon>Sordariomycetes</taxon>
        <taxon>Hypocreomycetidae</taxon>
        <taxon>Hypocreales</taxon>
        <taxon>Nectriaceae</taxon>
        <taxon>Fusarium</taxon>
        <taxon>Fusarium solani species complex</taxon>
    </lineage>
</organism>
<gene>
    <name evidence="1" type="ORF">CDV31_016823</name>
</gene>
<dbReference type="AlphaFoldDB" id="A0A428S125"/>
<comment type="caution">
    <text evidence="1">The sequence shown here is derived from an EMBL/GenBank/DDBJ whole genome shotgun (WGS) entry which is preliminary data.</text>
</comment>
<reference evidence="1 2" key="1">
    <citation type="submission" date="2017-06" db="EMBL/GenBank/DDBJ databases">
        <title>Cmopartive genomic analysis of Ambrosia Fusariam Clade fungi.</title>
        <authorList>
            <person name="Stajich J.E."/>
            <person name="Carrillo J."/>
            <person name="Kijimoto T."/>
            <person name="Eskalen A."/>
            <person name="O'Donnell K."/>
            <person name="Kasson M."/>
        </authorList>
    </citation>
    <scope>NUCLEOTIDE SEQUENCE [LARGE SCALE GENOMIC DNA]</scope>
    <source>
        <strain evidence="1 2">NRRL 20438</strain>
    </source>
</reference>
<evidence type="ECO:0000313" key="2">
    <source>
        <dbReference type="Proteomes" id="UP000288429"/>
    </source>
</evidence>
<name>A0A428S125_9HYPO</name>
<keyword evidence="2" id="KW-1185">Reference proteome</keyword>
<proteinExistence type="predicted"/>
<accession>A0A428S125</accession>
<dbReference type="Proteomes" id="UP000288429">
    <property type="component" value="Unassembled WGS sequence"/>
</dbReference>
<dbReference type="EMBL" id="NIZV01000647">
    <property type="protein sequence ID" value="RSL83539.1"/>
    <property type="molecule type" value="Genomic_DNA"/>
</dbReference>
<sequence length="155" mass="16977">MARLIPMAEHIDLLPFEPMADINFDSQLQPPARSAILDLFGQSSSDVPSRDGSSSDIGCNLFDLVRDAEKWQRPCPNRSCELMIHPPTINIALHETAVAKVQAEKLSSSMIAENEGCRQIAAQNMSDTVSGVGELANRVLAEEPFHPSRDHPSVE</sequence>
<protein>
    <submittedName>
        <fullName evidence="1">Uncharacterized protein</fullName>
    </submittedName>
</protein>